<evidence type="ECO:0000313" key="6">
    <source>
        <dbReference type="EMBL" id="JAT10647.1"/>
    </source>
</evidence>
<keyword evidence="4" id="KW-0698">rRNA processing</keyword>
<dbReference type="PANTHER" id="PTHR21250">
    <property type="entry name" value="PRE-RRNA-PROCESSING PROTEIN TSR2 HOMOLOG"/>
    <property type="match status" value="1"/>
</dbReference>
<comment type="function">
    <text evidence="1">May be involved in 20S pre-rRNA processing.</text>
</comment>
<organism evidence="7">
    <name type="scientific">Graphocephala atropunctata</name>
    <dbReference type="NCBI Taxonomy" id="36148"/>
    <lineage>
        <taxon>Eukaryota</taxon>
        <taxon>Metazoa</taxon>
        <taxon>Ecdysozoa</taxon>
        <taxon>Arthropoda</taxon>
        <taxon>Hexapoda</taxon>
        <taxon>Insecta</taxon>
        <taxon>Pterygota</taxon>
        <taxon>Neoptera</taxon>
        <taxon>Paraneoptera</taxon>
        <taxon>Hemiptera</taxon>
        <taxon>Auchenorrhyncha</taxon>
        <taxon>Membracoidea</taxon>
        <taxon>Cicadellidae</taxon>
        <taxon>Cicadellinae</taxon>
        <taxon>Cicadellini</taxon>
        <taxon>Graphocephala</taxon>
    </lineage>
</organism>
<evidence type="ECO:0000313" key="8">
    <source>
        <dbReference type="EMBL" id="JAT35638.1"/>
    </source>
</evidence>
<evidence type="ECO:0000313" key="7">
    <source>
        <dbReference type="EMBL" id="JAT27163.1"/>
    </source>
</evidence>
<evidence type="ECO:0000256" key="5">
    <source>
        <dbReference type="SAM" id="MobiDB-lite"/>
    </source>
</evidence>
<evidence type="ECO:0000256" key="3">
    <source>
        <dbReference type="ARBA" id="ARBA00017551"/>
    </source>
</evidence>
<dbReference type="EMBL" id="GEBQ01012814">
    <property type="protein sequence ID" value="JAT27163.1"/>
    <property type="molecule type" value="Transcribed_RNA"/>
</dbReference>
<dbReference type="Pfam" id="PF10273">
    <property type="entry name" value="WGG"/>
    <property type="match status" value="1"/>
</dbReference>
<gene>
    <name evidence="8" type="ORF">g.38134</name>
    <name evidence="7" type="ORF">g.38135</name>
    <name evidence="6" type="ORF">g.38136</name>
</gene>
<dbReference type="EMBL" id="GEBQ01029330">
    <property type="protein sequence ID" value="JAT10647.1"/>
    <property type="molecule type" value="Transcribed_RNA"/>
</dbReference>
<dbReference type="AlphaFoldDB" id="A0A1B6LU08"/>
<comment type="similarity">
    <text evidence="2">Belongs to the TSR2 family.</text>
</comment>
<dbReference type="InterPro" id="IPR019398">
    <property type="entry name" value="Pre-rRNA_process_TSR2"/>
</dbReference>
<evidence type="ECO:0000256" key="4">
    <source>
        <dbReference type="ARBA" id="ARBA00022552"/>
    </source>
</evidence>
<evidence type="ECO:0000256" key="1">
    <source>
        <dbReference type="ARBA" id="ARBA00002210"/>
    </source>
</evidence>
<name>A0A1B6LU08_9HEMI</name>
<protein>
    <recommendedName>
        <fullName evidence="3">Pre-rRNA-processing protein TSR2 homolog</fullName>
    </recommendedName>
</protein>
<sequence>MDQQNQDEYIAFANVVGIIFNNWTALKLAVEHGMGGPPAITQRKIKHLIDVATRLIFSGPPDEDLLGGVLHTMMDCEFSTVLEDDSSFEVAVHLYQLYQLFAIGDAENLDAALSSLPCTSSIWRDIPDDQLRPRQRPLTSQESSSSEDEENSPCEKPWNLVKRRK</sequence>
<accession>A0A1B6LU08</accession>
<reference evidence="7" key="1">
    <citation type="submission" date="2015-11" db="EMBL/GenBank/DDBJ databases">
        <title>De novo transcriptome assembly of four potential Pierce s Disease insect vectors from Arizona vineyards.</title>
        <authorList>
            <person name="Tassone E.E."/>
        </authorList>
    </citation>
    <scope>NUCLEOTIDE SEQUENCE</scope>
</reference>
<feature type="region of interest" description="Disordered" evidence="5">
    <location>
        <begin position="127"/>
        <end position="165"/>
    </location>
</feature>
<proteinExistence type="inferred from homology"/>
<dbReference type="GO" id="GO:0006364">
    <property type="term" value="P:rRNA processing"/>
    <property type="evidence" value="ECO:0007669"/>
    <property type="project" value="UniProtKB-KW"/>
</dbReference>
<evidence type="ECO:0000256" key="2">
    <source>
        <dbReference type="ARBA" id="ARBA00006524"/>
    </source>
</evidence>
<dbReference type="EMBL" id="GEBQ01004339">
    <property type="protein sequence ID" value="JAT35638.1"/>
    <property type="molecule type" value="Transcribed_RNA"/>
</dbReference>